<dbReference type="Pfam" id="PF01687">
    <property type="entry name" value="Flavokinase"/>
    <property type="match status" value="1"/>
</dbReference>
<evidence type="ECO:0000256" key="12">
    <source>
        <dbReference type="ARBA" id="ARBA00023268"/>
    </source>
</evidence>
<accession>A0A7I8D9W3</accession>
<dbReference type="Proteomes" id="UP000593802">
    <property type="component" value="Chromosome"/>
</dbReference>
<evidence type="ECO:0000256" key="13">
    <source>
        <dbReference type="ARBA" id="ARBA00047880"/>
    </source>
</evidence>
<evidence type="ECO:0000256" key="9">
    <source>
        <dbReference type="ARBA" id="ARBA00022777"/>
    </source>
</evidence>
<dbReference type="SUPFAM" id="SSF52374">
    <property type="entry name" value="Nucleotidylyl transferase"/>
    <property type="match status" value="1"/>
</dbReference>
<dbReference type="GO" id="GO:0008531">
    <property type="term" value="F:riboflavin kinase activity"/>
    <property type="evidence" value="ECO:0007669"/>
    <property type="project" value="UniProtKB-UniRule"/>
</dbReference>
<keyword evidence="18" id="KW-1185">Reference proteome</keyword>
<dbReference type="NCBIfam" id="TIGR00083">
    <property type="entry name" value="ribF"/>
    <property type="match status" value="1"/>
</dbReference>
<dbReference type="NCBIfam" id="NF004162">
    <property type="entry name" value="PRK05627.1-5"/>
    <property type="match status" value="1"/>
</dbReference>
<keyword evidence="4 15" id="KW-0285">Flavoprotein</keyword>
<evidence type="ECO:0000256" key="1">
    <source>
        <dbReference type="ARBA" id="ARBA00002121"/>
    </source>
</evidence>
<dbReference type="GO" id="GO:0006747">
    <property type="term" value="P:FAD biosynthetic process"/>
    <property type="evidence" value="ECO:0007669"/>
    <property type="project" value="UniProtKB-UniRule"/>
</dbReference>
<dbReference type="Gene3D" id="2.40.30.30">
    <property type="entry name" value="Riboflavin kinase-like"/>
    <property type="match status" value="1"/>
</dbReference>
<dbReference type="UniPathway" id="UPA00277">
    <property type="reaction ID" value="UER00407"/>
</dbReference>
<evidence type="ECO:0000259" key="16">
    <source>
        <dbReference type="SMART" id="SM00904"/>
    </source>
</evidence>
<gene>
    <name evidence="17" type="ORF">skT53_02950</name>
</gene>
<keyword evidence="12" id="KW-0511">Multifunctional enzyme</keyword>
<dbReference type="UniPathway" id="UPA00276">
    <property type="reaction ID" value="UER00406"/>
</dbReference>
<evidence type="ECO:0000313" key="17">
    <source>
        <dbReference type="EMBL" id="BCJ85310.1"/>
    </source>
</evidence>
<dbReference type="Gene3D" id="3.40.50.620">
    <property type="entry name" value="HUPs"/>
    <property type="match status" value="1"/>
</dbReference>
<name>A0A7I8D9W3_9BACL</name>
<dbReference type="RefSeq" id="WP_200759451.1">
    <property type="nucleotide sequence ID" value="NZ_AP023366.1"/>
</dbReference>
<dbReference type="NCBIfam" id="NF004160">
    <property type="entry name" value="PRK05627.1-3"/>
    <property type="match status" value="1"/>
</dbReference>
<dbReference type="InterPro" id="IPR014729">
    <property type="entry name" value="Rossmann-like_a/b/a_fold"/>
</dbReference>
<feature type="domain" description="Riboflavin kinase" evidence="16">
    <location>
        <begin position="184"/>
        <end position="312"/>
    </location>
</feature>
<dbReference type="EC" id="2.7.1.26" evidence="15"/>
<dbReference type="PANTHER" id="PTHR22749">
    <property type="entry name" value="RIBOFLAVIN KINASE/FMN ADENYLYLTRANSFERASE"/>
    <property type="match status" value="1"/>
</dbReference>
<dbReference type="Pfam" id="PF06574">
    <property type="entry name" value="FAD_syn"/>
    <property type="match status" value="1"/>
</dbReference>
<dbReference type="InterPro" id="IPR004821">
    <property type="entry name" value="Cyt_trans-like"/>
</dbReference>
<dbReference type="InterPro" id="IPR023465">
    <property type="entry name" value="Riboflavin_kinase_dom_sf"/>
</dbReference>
<evidence type="ECO:0000256" key="3">
    <source>
        <dbReference type="ARBA" id="ARBA00005201"/>
    </source>
</evidence>
<comment type="similarity">
    <text evidence="15">Belongs to the ribF family.</text>
</comment>
<reference evidence="17 18" key="1">
    <citation type="submission" date="2020-08" db="EMBL/GenBank/DDBJ databases">
        <title>Complete Genome Sequence of Effusibacillus dendaii Strain skT53, Isolated from Farmland soil.</title>
        <authorList>
            <person name="Konishi T."/>
            <person name="Kawasaki H."/>
        </authorList>
    </citation>
    <scope>NUCLEOTIDE SEQUENCE [LARGE SCALE GENOMIC DNA]</scope>
    <source>
        <strain evidence="18">skT53</strain>
    </source>
</reference>
<evidence type="ECO:0000256" key="5">
    <source>
        <dbReference type="ARBA" id="ARBA00022643"/>
    </source>
</evidence>
<dbReference type="GO" id="GO:0009398">
    <property type="term" value="P:FMN biosynthetic process"/>
    <property type="evidence" value="ECO:0007669"/>
    <property type="project" value="UniProtKB-UniRule"/>
</dbReference>
<dbReference type="GO" id="GO:0009231">
    <property type="term" value="P:riboflavin biosynthetic process"/>
    <property type="evidence" value="ECO:0007669"/>
    <property type="project" value="InterPro"/>
</dbReference>
<comment type="pathway">
    <text evidence="3 15">Cofactor biosynthesis; FMN biosynthesis; FMN from riboflavin (ATP route): step 1/1.</text>
</comment>
<dbReference type="InterPro" id="IPR015865">
    <property type="entry name" value="Riboflavin_kinase_bac/euk"/>
</dbReference>
<dbReference type="GO" id="GO:0003919">
    <property type="term" value="F:FMN adenylyltransferase activity"/>
    <property type="evidence" value="ECO:0007669"/>
    <property type="project" value="UniProtKB-UniRule"/>
</dbReference>
<comment type="function">
    <text evidence="1">Catalyzes the phosphorylation of riboflavin to FMN followed by the adenylation of FMN to FAD.</text>
</comment>
<dbReference type="SMART" id="SM00904">
    <property type="entry name" value="Flavokinase"/>
    <property type="match status" value="1"/>
</dbReference>
<comment type="catalytic activity">
    <reaction evidence="13 15">
        <text>riboflavin + ATP = FMN + ADP + H(+)</text>
        <dbReference type="Rhea" id="RHEA:14357"/>
        <dbReference type="ChEBI" id="CHEBI:15378"/>
        <dbReference type="ChEBI" id="CHEBI:30616"/>
        <dbReference type="ChEBI" id="CHEBI:57986"/>
        <dbReference type="ChEBI" id="CHEBI:58210"/>
        <dbReference type="ChEBI" id="CHEBI:456216"/>
        <dbReference type="EC" id="2.7.1.26"/>
    </reaction>
</comment>
<comment type="pathway">
    <text evidence="2 15">Cofactor biosynthesis; FAD biosynthesis; FAD from FMN: step 1/1.</text>
</comment>
<keyword evidence="7 15" id="KW-0548">Nucleotidyltransferase</keyword>
<dbReference type="PIRSF" id="PIRSF004491">
    <property type="entry name" value="FAD_Synth"/>
    <property type="match status" value="1"/>
</dbReference>
<dbReference type="InterPro" id="IPR002606">
    <property type="entry name" value="Riboflavin_kinase_bac"/>
</dbReference>
<dbReference type="EMBL" id="AP023366">
    <property type="protein sequence ID" value="BCJ85310.1"/>
    <property type="molecule type" value="Genomic_DNA"/>
</dbReference>
<keyword evidence="10 15" id="KW-0274">FAD</keyword>
<comment type="catalytic activity">
    <reaction evidence="14 15">
        <text>FMN + ATP + H(+) = FAD + diphosphate</text>
        <dbReference type="Rhea" id="RHEA:17237"/>
        <dbReference type="ChEBI" id="CHEBI:15378"/>
        <dbReference type="ChEBI" id="CHEBI:30616"/>
        <dbReference type="ChEBI" id="CHEBI:33019"/>
        <dbReference type="ChEBI" id="CHEBI:57692"/>
        <dbReference type="ChEBI" id="CHEBI:58210"/>
        <dbReference type="EC" id="2.7.7.2"/>
    </reaction>
</comment>
<keyword evidence="6 15" id="KW-0808">Transferase</keyword>
<dbReference type="KEGG" id="eff:skT53_02950"/>
<evidence type="ECO:0000256" key="14">
    <source>
        <dbReference type="ARBA" id="ARBA00049494"/>
    </source>
</evidence>
<dbReference type="PANTHER" id="PTHR22749:SF6">
    <property type="entry name" value="RIBOFLAVIN KINASE"/>
    <property type="match status" value="1"/>
</dbReference>
<dbReference type="InterPro" id="IPR023468">
    <property type="entry name" value="Riboflavin_kinase"/>
</dbReference>
<proteinExistence type="inferred from homology"/>
<evidence type="ECO:0000256" key="10">
    <source>
        <dbReference type="ARBA" id="ARBA00022827"/>
    </source>
</evidence>
<dbReference type="GO" id="GO:0005524">
    <property type="term" value="F:ATP binding"/>
    <property type="evidence" value="ECO:0007669"/>
    <property type="project" value="UniProtKB-UniRule"/>
</dbReference>
<keyword evidence="8 15" id="KW-0547">Nucleotide-binding</keyword>
<dbReference type="SUPFAM" id="SSF82114">
    <property type="entry name" value="Riboflavin kinase-like"/>
    <property type="match status" value="1"/>
</dbReference>
<evidence type="ECO:0000256" key="6">
    <source>
        <dbReference type="ARBA" id="ARBA00022679"/>
    </source>
</evidence>
<organism evidence="17 18">
    <name type="scientific">Effusibacillus dendaii</name>
    <dbReference type="NCBI Taxonomy" id="2743772"/>
    <lineage>
        <taxon>Bacteria</taxon>
        <taxon>Bacillati</taxon>
        <taxon>Bacillota</taxon>
        <taxon>Bacilli</taxon>
        <taxon>Bacillales</taxon>
        <taxon>Alicyclobacillaceae</taxon>
        <taxon>Effusibacillus</taxon>
    </lineage>
</organism>
<evidence type="ECO:0000256" key="2">
    <source>
        <dbReference type="ARBA" id="ARBA00004726"/>
    </source>
</evidence>
<keyword evidence="9 15" id="KW-0418">Kinase</keyword>
<dbReference type="InterPro" id="IPR015864">
    <property type="entry name" value="FAD_synthase"/>
</dbReference>
<evidence type="ECO:0000256" key="7">
    <source>
        <dbReference type="ARBA" id="ARBA00022695"/>
    </source>
</evidence>
<evidence type="ECO:0000313" key="18">
    <source>
        <dbReference type="Proteomes" id="UP000593802"/>
    </source>
</evidence>
<dbReference type="FunFam" id="3.40.50.620:FF:000021">
    <property type="entry name" value="Riboflavin biosynthesis protein"/>
    <property type="match status" value="1"/>
</dbReference>
<dbReference type="AlphaFoldDB" id="A0A7I8D9W3"/>
<evidence type="ECO:0000256" key="11">
    <source>
        <dbReference type="ARBA" id="ARBA00022840"/>
    </source>
</evidence>
<dbReference type="CDD" id="cd02064">
    <property type="entry name" value="FAD_synthetase_N"/>
    <property type="match status" value="1"/>
</dbReference>
<evidence type="ECO:0000256" key="15">
    <source>
        <dbReference type="PIRNR" id="PIRNR004491"/>
    </source>
</evidence>
<keyword evidence="5 15" id="KW-0288">FMN</keyword>
<keyword evidence="11 15" id="KW-0067">ATP-binding</keyword>
<protein>
    <recommendedName>
        <fullName evidence="15">Riboflavin biosynthesis protein</fullName>
    </recommendedName>
    <domain>
        <recommendedName>
            <fullName evidence="15">Riboflavin kinase</fullName>
            <ecNumber evidence="15">2.7.1.26</ecNumber>
        </recommendedName>
        <alternativeName>
            <fullName evidence="15">Flavokinase</fullName>
        </alternativeName>
    </domain>
    <domain>
        <recommendedName>
            <fullName evidence="15">FMN adenylyltransferase</fullName>
            <ecNumber evidence="15">2.7.7.2</ecNumber>
        </recommendedName>
        <alternativeName>
            <fullName evidence="15">FAD pyrophosphorylase</fullName>
        </alternativeName>
        <alternativeName>
            <fullName evidence="15">FAD synthase</fullName>
        </alternativeName>
    </domain>
</protein>
<dbReference type="FunFam" id="2.40.30.30:FF:000003">
    <property type="entry name" value="Riboflavin biosynthesis protein"/>
    <property type="match status" value="1"/>
</dbReference>
<evidence type="ECO:0000256" key="4">
    <source>
        <dbReference type="ARBA" id="ARBA00022630"/>
    </source>
</evidence>
<dbReference type="NCBIfam" id="TIGR00125">
    <property type="entry name" value="cyt_tran_rel"/>
    <property type="match status" value="1"/>
</dbReference>
<evidence type="ECO:0000256" key="8">
    <source>
        <dbReference type="ARBA" id="ARBA00022741"/>
    </source>
</evidence>
<dbReference type="EC" id="2.7.7.2" evidence="15"/>
<sequence length="316" mass="35651">MKTVRIDHTASEWPLEPSVLALGNFDGVHKGHRQIIEDARQLALARGLKLAVMTFDPHPRQVLGAGANYDQQLTPLPVKLKIFQELEVDICYVVHFNKEFSCVSAQSFVDEYLLRSQAEVVVAGFDYRFGKGGSADVTRLKALMERAGRQVHVVSAVNLYGEKVSSSFIREKLLLGEVKLAADLLGKYYEVTGTVVHGEARGRLLGFPTANVEPSYKFVLPRAGVYLVRVHLTDSHQVYDAVMNIGMKPTFQDDEKKISLEAHLLDWSGDLYNQNVKIEFLDFIRSERKFSSAEELVQQIRSDVQEAKRRLVRMKS</sequence>